<evidence type="ECO:0000313" key="2">
    <source>
        <dbReference type="EMBL" id="SJZ42492.1"/>
    </source>
</evidence>
<keyword evidence="3" id="KW-1185">Reference proteome</keyword>
<dbReference type="RefSeq" id="WP_078746816.1">
    <property type="nucleotide sequence ID" value="NZ_CP137850.1"/>
</dbReference>
<name>A0A1T4KJ80_9BACT</name>
<reference evidence="3" key="1">
    <citation type="submission" date="2017-02" db="EMBL/GenBank/DDBJ databases">
        <authorList>
            <person name="Varghese N."/>
            <person name="Submissions S."/>
        </authorList>
    </citation>
    <scope>NUCLEOTIDE SEQUENCE [LARGE SCALE GENOMIC DNA]</scope>
    <source>
        <strain evidence="3">ATCC 27862</strain>
    </source>
</reference>
<sequence length="252" mass="29668">MISIAVIWAVGLLPLILFLVIVLSQSSFINHVKMIRLHLHNNEKIFQKVILNSYMMKYWKLRYWIFTALTILLVVITTAYIPIAILFVYQTFKFVNEDIDNIGKVVNTGIPLVLLILSCFFSGVVVWTIFREIYAWNKDMQGWELVENENQVSYHQYLLNNVSKREFPAKIKLHKIQINNRQTTLAYRTSDLMKLSSSKRSLWYKEGKILFDTFVDYNQVVIQDKIIDETDFVSKLLSLVKLLDKDFETKTR</sequence>
<feature type="transmembrane region" description="Helical" evidence="1">
    <location>
        <begin position="63"/>
        <end position="89"/>
    </location>
</feature>
<dbReference type="STRING" id="171291.SAMN02745154_00065"/>
<keyword evidence="1" id="KW-0472">Membrane</keyword>
<organism evidence="2 3">
    <name type="scientific">Mycoplasmopsis verecunda</name>
    <dbReference type="NCBI Taxonomy" id="171291"/>
    <lineage>
        <taxon>Bacteria</taxon>
        <taxon>Bacillati</taxon>
        <taxon>Mycoplasmatota</taxon>
        <taxon>Mycoplasmoidales</taxon>
        <taxon>Metamycoplasmataceae</taxon>
        <taxon>Mycoplasmopsis</taxon>
    </lineage>
</organism>
<feature type="transmembrane region" description="Helical" evidence="1">
    <location>
        <begin position="6"/>
        <end position="29"/>
    </location>
</feature>
<keyword evidence="1" id="KW-1133">Transmembrane helix</keyword>
<dbReference type="AlphaFoldDB" id="A0A1T4KJ80"/>
<feature type="transmembrane region" description="Helical" evidence="1">
    <location>
        <begin position="109"/>
        <end position="130"/>
    </location>
</feature>
<evidence type="ECO:0000313" key="3">
    <source>
        <dbReference type="Proteomes" id="UP000190389"/>
    </source>
</evidence>
<dbReference type="Proteomes" id="UP000190389">
    <property type="component" value="Unassembled WGS sequence"/>
</dbReference>
<dbReference type="EMBL" id="FUXF01000003">
    <property type="protein sequence ID" value="SJZ42492.1"/>
    <property type="molecule type" value="Genomic_DNA"/>
</dbReference>
<gene>
    <name evidence="2" type="ORF">SAMN02745154_00065</name>
</gene>
<evidence type="ECO:0000256" key="1">
    <source>
        <dbReference type="SAM" id="Phobius"/>
    </source>
</evidence>
<protein>
    <submittedName>
        <fullName evidence="2">Uncharacterized protein</fullName>
    </submittedName>
</protein>
<proteinExistence type="predicted"/>
<accession>A0A1T4KJ80</accession>
<keyword evidence="1" id="KW-0812">Transmembrane</keyword>